<dbReference type="PANTHER" id="PTHR42160">
    <property type="entry name" value="URACIL-DNA GLYCOSYLASE SUPERFAMILY PROTEIN"/>
    <property type="match status" value="1"/>
</dbReference>
<dbReference type="AlphaFoldDB" id="A0A380K541"/>
<protein>
    <submittedName>
        <fullName evidence="3">Uracil-DNA glycosylase</fullName>
    </submittedName>
</protein>
<dbReference type="InterPro" id="IPR036895">
    <property type="entry name" value="Uracil-DNA_glycosylase-like_sf"/>
</dbReference>
<organism evidence="3 4">
    <name type="scientific">Streptococcus gallolyticus</name>
    <dbReference type="NCBI Taxonomy" id="315405"/>
    <lineage>
        <taxon>Bacteria</taxon>
        <taxon>Bacillati</taxon>
        <taxon>Bacillota</taxon>
        <taxon>Bacilli</taxon>
        <taxon>Lactobacillales</taxon>
        <taxon>Streptococcaceae</taxon>
        <taxon>Streptococcus</taxon>
    </lineage>
</organism>
<evidence type="ECO:0000256" key="1">
    <source>
        <dbReference type="SAM" id="MobiDB-lite"/>
    </source>
</evidence>
<sequence length="111" mass="12613">MSYSKLLKEIMYDEDNISYTERGIKPLFSVPETAKIIIIAQAPGIHAQELGIFFNDLSGDKLREWLGIDKECFYDSGYFAVVPMDYYFPGKGKTGDLPPRKGFAENGIRKH</sequence>
<dbReference type="InterPro" id="IPR047124">
    <property type="entry name" value="HI_0220.2"/>
</dbReference>
<dbReference type="EMBL" id="UHFM01000006">
    <property type="protein sequence ID" value="SUN59675.1"/>
    <property type="molecule type" value="Genomic_DNA"/>
</dbReference>
<feature type="domain" description="Uracil-DNA glycosylase-like" evidence="2">
    <location>
        <begin position="31"/>
        <end position="98"/>
    </location>
</feature>
<gene>
    <name evidence="3" type="ORF">NCTC13767_01522</name>
</gene>
<evidence type="ECO:0000259" key="2">
    <source>
        <dbReference type="Pfam" id="PF03167"/>
    </source>
</evidence>
<proteinExistence type="predicted"/>
<evidence type="ECO:0000313" key="3">
    <source>
        <dbReference type="EMBL" id="SUN59675.1"/>
    </source>
</evidence>
<evidence type="ECO:0000313" key="4">
    <source>
        <dbReference type="Proteomes" id="UP000254510"/>
    </source>
</evidence>
<reference evidence="3 4" key="1">
    <citation type="submission" date="2018-06" db="EMBL/GenBank/DDBJ databases">
        <authorList>
            <consortium name="Pathogen Informatics"/>
            <person name="Doyle S."/>
        </authorList>
    </citation>
    <scope>NUCLEOTIDE SEQUENCE [LARGE SCALE GENOMIC DNA]</scope>
    <source>
        <strain evidence="3 4">NCTC13767</strain>
    </source>
</reference>
<dbReference type="Proteomes" id="UP000254510">
    <property type="component" value="Unassembled WGS sequence"/>
</dbReference>
<name>A0A380K541_9STRE</name>
<dbReference type="Pfam" id="PF03167">
    <property type="entry name" value="UDG"/>
    <property type="match status" value="1"/>
</dbReference>
<dbReference type="SUPFAM" id="SSF52141">
    <property type="entry name" value="Uracil-DNA glycosylase-like"/>
    <property type="match status" value="1"/>
</dbReference>
<accession>A0A380K541</accession>
<dbReference type="PANTHER" id="PTHR42160:SF1">
    <property type="entry name" value="URACIL-DNA GLYCOSYLASE SUPERFAMILY PROTEIN"/>
    <property type="match status" value="1"/>
</dbReference>
<dbReference type="CDD" id="cd10033">
    <property type="entry name" value="UDG_like"/>
    <property type="match status" value="1"/>
</dbReference>
<dbReference type="InterPro" id="IPR005122">
    <property type="entry name" value="Uracil-DNA_glycosylase-like"/>
</dbReference>
<dbReference type="Gene3D" id="3.40.470.10">
    <property type="entry name" value="Uracil-DNA glycosylase-like domain"/>
    <property type="match status" value="1"/>
</dbReference>
<feature type="region of interest" description="Disordered" evidence="1">
    <location>
        <begin position="90"/>
        <end position="111"/>
    </location>
</feature>